<evidence type="ECO:0000256" key="4">
    <source>
        <dbReference type="ARBA" id="ARBA00023163"/>
    </source>
</evidence>
<evidence type="ECO:0000256" key="1">
    <source>
        <dbReference type="ARBA" id="ARBA00004123"/>
    </source>
</evidence>
<evidence type="ECO:0000256" key="2">
    <source>
        <dbReference type="ARBA" id="ARBA00023015"/>
    </source>
</evidence>
<name>A0A8D7F4T2_MUSAM</name>
<reference evidence="8" key="1">
    <citation type="submission" date="2021-03" db="EMBL/GenBank/DDBJ databases">
        <authorList>
            <consortium name="Genoscope - CEA"/>
            <person name="William W."/>
        </authorList>
    </citation>
    <scope>NUCLEOTIDE SEQUENCE</scope>
    <source>
        <strain evidence="8">Doubled-haploid Pahang</strain>
    </source>
</reference>
<feature type="compositionally biased region" description="Basic and acidic residues" evidence="6">
    <location>
        <begin position="398"/>
        <end position="407"/>
    </location>
</feature>
<feature type="compositionally biased region" description="Basic and acidic residues" evidence="6">
    <location>
        <begin position="491"/>
        <end position="503"/>
    </location>
</feature>
<dbReference type="PANTHER" id="PTHR34067">
    <property type="entry name" value="OS04G0193200 PROTEIN"/>
    <property type="match status" value="1"/>
</dbReference>
<feature type="region of interest" description="Disordered" evidence="6">
    <location>
        <begin position="480"/>
        <end position="524"/>
    </location>
</feature>
<keyword evidence="2" id="KW-0805">Transcription regulation</keyword>
<dbReference type="InterPro" id="IPR016177">
    <property type="entry name" value="DNA-bd_dom_sf"/>
</dbReference>
<dbReference type="Gene3D" id="3.30.890.10">
    <property type="entry name" value="Methyl-cpg-binding Protein 2, Chain A"/>
    <property type="match status" value="2"/>
</dbReference>
<dbReference type="PROSITE" id="PS50982">
    <property type="entry name" value="MBD"/>
    <property type="match status" value="2"/>
</dbReference>
<feature type="region of interest" description="Disordered" evidence="6">
    <location>
        <begin position="1"/>
        <end position="21"/>
    </location>
</feature>
<dbReference type="GO" id="GO:0005634">
    <property type="term" value="C:nucleus"/>
    <property type="evidence" value="ECO:0007669"/>
    <property type="project" value="UniProtKB-SubCell"/>
</dbReference>
<dbReference type="InterPro" id="IPR001739">
    <property type="entry name" value="Methyl_CpG_DNA-bd"/>
</dbReference>
<feature type="domain" description="MBD" evidence="7">
    <location>
        <begin position="26"/>
        <end position="100"/>
    </location>
</feature>
<evidence type="ECO:0000313" key="8">
    <source>
        <dbReference type="EMBL" id="CAG1843085.1"/>
    </source>
</evidence>
<dbReference type="Pfam" id="PF01429">
    <property type="entry name" value="MBD"/>
    <property type="match status" value="1"/>
</dbReference>
<evidence type="ECO:0000259" key="7">
    <source>
        <dbReference type="PROSITE" id="PS50982"/>
    </source>
</evidence>
<dbReference type="InterPro" id="IPR038945">
    <property type="entry name" value="MBD13-like"/>
</dbReference>
<dbReference type="AlphaFoldDB" id="A0A8D7F4T2"/>
<keyword evidence="4" id="KW-0804">Transcription</keyword>
<protein>
    <submittedName>
        <fullName evidence="8">(wild Malaysian banana) hypothetical protein</fullName>
    </submittedName>
</protein>
<feature type="compositionally biased region" description="Polar residues" evidence="6">
    <location>
        <begin position="384"/>
        <end position="397"/>
    </location>
</feature>
<feature type="compositionally biased region" description="Basic residues" evidence="6">
    <location>
        <begin position="408"/>
        <end position="418"/>
    </location>
</feature>
<dbReference type="GO" id="GO:0003677">
    <property type="term" value="F:DNA binding"/>
    <property type="evidence" value="ECO:0007669"/>
    <property type="project" value="UniProtKB-KW"/>
</dbReference>
<feature type="compositionally biased region" description="Polar residues" evidence="6">
    <location>
        <begin position="94"/>
        <end position="116"/>
    </location>
</feature>
<evidence type="ECO:0000256" key="5">
    <source>
        <dbReference type="ARBA" id="ARBA00023242"/>
    </source>
</evidence>
<feature type="region of interest" description="Disordered" evidence="6">
    <location>
        <begin position="384"/>
        <end position="418"/>
    </location>
</feature>
<keyword evidence="3" id="KW-0238">DNA-binding</keyword>
<comment type="subcellular location">
    <subcellularLocation>
        <location evidence="1">Nucleus</location>
    </subcellularLocation>
</comment>
<feature type="domain" description="MBD" evidence="7">
    <location>
        <begin position="131"/>
        <end position="206"/>
    </location>
</feature>
<gene>
    <name evidence="8" type="ORF">GSMUA_128800.1</name>
</gene>
<sequence length="620" mass="68945">MASEERPDCASPEVGTTADGANHLLVREVKDSPDWLPSGWVLETRTQKNGAYAGREIKCYYNPSTGSRFYSKKQVFRHLNARKDFSPTIRETRSITSSNMKKPCTSTSQEKSIKESSSNNYNDTLICLMVQAPTGYGSNELPHGWIKEIRFRKYKRGKPVNETLYIDPDGEYAFRSLKDAFRYIETGDVNKCASKPQKRSIRELHTVERELHPAAAAKRLHWRRDASRRCLFPEKGTDSDVKMATEINKSPQWSNLPPSGLGTSGCLPSSSEKGSCLNLSKSVADSLHVRHFDGVAFTGQTLDLGKEKLSEPAIGKPSDSVNDKLSDAMIEAPKASQECSQLKQFFLNDECLSNGFDEMQQANMRQVKHVPLVPLRQQNGNLLAPETNSLDETNLTLKNEEQSEPKKSRGRHKRGFTRAKAIKPMKMPLRASKRLAALRGNQMSNSGAIQRSNGNKSASVLAQSAQSDLVNKRVHQKNVTPIIDLEQSDDLESHKHASEESNAKKQVQSGRSSSEKPLAPYRSPFGDSWPDPCLEFAFKMLTSDIPVFEETGDIQEYFHQALLSTKNSILGGPASLTKFTSSSQSENLVQMEPWGTQVCFRSDGSACSLQKGQQSSKKAT</sequence>
<dbReference type="EMBL" id="HG996469">
    <property type="protein sequence ID" value="CAG1843085.1"/>
    <property type="molecule type" value="Genomic_DNA"/>
</dbReference>
<keyword evidence="5" id="KW-0539">Nucleus</keyword>
<organism evidence="8">
    <name type="scientific">Musa acuminata subsp. malaccensis</name>
    <name type="common">Wild banana</name>
    <name type="synonym">Musa malaccensis</name>
    <dbReference type="NCBI Taxonomy" id="214687"/>
    <lineage>
        <taxon>Eukaryota</taxon>
        <taxon>Viridiplantae</taxon>
        <taxon>Streptophyta</taxon>
        <taxon>Embryophyta</taxon>
        <taxon>Tracheophyta</taxon>
        <taxon>Spermatophyta</taxon>
        <taxon>Magnoliopsida</taxon>
        <taxon>Liliopsida</taxon>
        <taxon>Zingiberales</taxon>
        <taxon>Musaceae</taxon>
        <taxon>Musa</taxon>
    </lineage>
</organism>
<evidence type="ECO:0000256" key="6">
    <source>
        <dbReference type="SAM" id="MobiDB-lite"/>
    </source>
</evidence>
<feature type="region of interest" description="Disordered" evidence="6">
    <location>
        <begin position="93"/>
        <end position="116"/>
    </location>
</feature>
<accession>A0A8D7F4T2</accession>
<evidence type="ECO:0000256" key="3">
    <source>
        <dbReference type="ARBA" id="ARBA00023125"/>
    </source>
</evidence>
<proteinExistence type="predicted"/>
<dbReference type="PANTHER" id="PTHR34067:SF20">
    <property type="entry name" value="OS08G0206700 PROTEIN"/>
    <property type="match status" value="1"/>
</dbReference>
<dbReference type="SUPFAM" id="SSF54171">
    <property type="entry name" value="DNA-binding domain"/>
    <property type="match status" value="2"/>
</dbReference>